<accession>A0A5D3G5C0</accession>
<reference evidence="1 2" key="1">
    <citation type="submission" date="2019-08" db="EMBL/GenBank/DDBJ databases">
        <title>Subclass B2 metallo-beta lactamase from Pseudomonas synxantha.</title>
        <authorList>
            <person name="Poirel L."/>
            <person name="Palmieri M."/>
            <person name="Masseron A."/>
            <person name="Perreten V."/>
            <person name="Nordman P."/>
        </authorList>
    </citation>
    <scope>NUCLEOTIDE SEQUENCE [LARGE SCALE GENOMIC DNA]</scope>
    <source>
        <strain evidence="1 2">MCP106</strain>
    </source>
</reference>
<proteinExistence type="predicted"/>
<sequence length="85" mass="8716">MALGQPQARRLVRRGQPAAFDAADPTARLTCIPTPCGSGLARDCGVSFSTSASEPPLSRASPLPQGTVVVLRKVAILKANCAPAC</sequence>
<gene>
    <name evidence="1" type="ORF">FXO26_22680</name>
</gene>
<organism evidence="1 2">
    <name type="scientific">Pseudomonas synxantha</name>
    <dbReference type="NCBI Taxonomy" id="47883"/>
    <lineage>
        <taxon>Bacteria</taxon>
        <taxon>Pseudomonadati</taxon>
        <taxon>Pseudomonadota</taxon>
        <taxon>Gammaproteobacteria</taxon>
        <taxon>Pseudomonadales</taxon>
        <taxon>Pseudomonadaceae</taxon>
        <taxon>Pseudomonas</taxon>
    </lineage>
</organism>
<evidence type="ECO:0000313" key="1">
    <source>
        <dbReference type="EMBL" id="TYK55543.1"/>
    </source>
</evidence>
<dbReference type="EMBL" id="VSRO01000012">
    <property type="protein sequence ID" value="TYK55543.1"/>
    <property type="molecule type" value="Genomic_DNA"/>
</dbReference>
<dbReference type="AlphaFoldDB" id="A0A5D3G5C0"/>
<name>A0A5D3G5C0_9PSED</name>
<dbReference type="Proteomes" id="UP000324029">
    <property type="component" value="Unassembled WGS sequence"/>
</dbReference>
<reference evidence="1 2" key="2">
    <citation type="submission" date="2019-08" db="EMBL/GenBank/DDBJ databases">
        <authorList>
            <person name="Brilhante M."/>
            <person name="Perreten V."/>
        </authorList>
    </citation>
    <scope>NUCLEOTIDE SEQUENCE [LARGE SCALE GENOMIC DNA]</scope>
    <source>
        <strain evidence="1 2">MCP106</strain>
    </source>
</reference>
<comment type="caution">
    <text evidence="1">The sequence shown here is derived from an EMBL/GenBank/DDBJ whole genome shotgun (WGS) entry which is preliminary data.</text>
</comment>
<protein>
    <submittedName>
        <fullName evidence="1">Uncharacterized protein</fullName>
    </submittedName>
</protein>
<evidence type="ECO:0000313" key="2">
    <source>
        <dbReference type="Proteomes" id="UP000324029"/>
    </source>
</evidence>